<dbReference type="VEuPathDB" id="FungiDB:P168DRAFT_321304"/>
<accession>A0A2I1CVS8</accession>
<dbReference type="GeneID" id="36547972"/>
<dbReference type="InterPro" id="IPR036770">
    <property type="entry name" value="Ankyrin_rpt-contain_sf"/>
</dbReference>
<reference evidence="3" key="1">
    <citation type="submission" date="2016-12" db="EMBL/GenBank/DDBJ databases">
        <title>The genomes of Aspergillus section Nigri reveals drivers in fungal speciation.</title>
        <authorList>
            <consortium name="DOE Joint Genome Institute"/>
            <person name="Vesth T.C."/>
            <person name="Nybo J."/>
            <person name="Theobald S."/>
            <person name="Brandl J."/>
            <person name="Frisvad J.C."/>
            <person name="Nielsen K.F."/>
            <person name="Lyhne E.K."/>
            <person name="Kogle M.E."/>
            <person name="Kuo A."/>
            <person name="Riley R."/>
            <person name="Clum A."/>
            <person name="Nolan M."/>
            <person name="Lipzen A."/>
            <person name="Salamov A."/>
            <person name="Henrissat B."/>
            <person name="Wiebenga A."/>
            <person name="De vries R.P."/>
            <person name="Grigoriev I.V."/>
            <person name="Mortensen U.H."/>
            <person name="Andersen M.R."/>
            <person name="Baker S.E."/>
        </authorList>
    </citation>
    <scope>NUCLEOTIDE SEQUENCE</scope>
    <source>
        <strain evidence="3">IBT 28561</strain>
    </source>
</reference>
<evidence type="ECO:0000313" key="3">
    <source>
        <dbReference type="EMBL" id="PKY01730.1"/>
    </source>
</evidence>
<evidence type="ECO:0000256" key="1">
    <source>
        <dbReference type="PROSITE-ProRule" id="PRU00023"/>
    </source>
</evidence>
<dbReference type="OrthoDB" id="195446at2759"/>
<protein>
    <recommendedName>
        <fullName evidence="2">GPI inositol-deacylase winged helix domain-containing protein</fullName>
    </recommendedName>
</protein>
<gene>
    <name evidence="3" type="ORF">P168DRAFT_321304</name>
</gene>
<keyword evidence="4" id="KW-1185">Reference proteome</keyword>
<dbReference type="SUPFAM" id="SSF48403">
    <property type="entry name" value="Ankyrin repeat"/>
    <property type="match status" value="1"/>
</dbReference>
<dbReference type="Pfam" id="PF00023">
    <property type="entry name" value="Ank"/>
    <property type="match status" value="1"/>
</dbReference>
<dbReference type="PANTHER" id="PTHR10039">
    <property type="entry name" value="AMELOGENIN"/>
    <property type="match status" value="1"/>
</dbReference>
<dbReference type="Gene3D" id="1.25.40.20">
    <property type="entry name" value="Ankyrin repeat-containing domain"/>
    <property type="match status" value="1"/>
</dbReference>
<dbReference type="InterPro" id="IPR054471">
    <property type="entry name" value="GPIID_WHD"/>
</dbReference>
<evidence type="ECO:0000259" key="2">
    <source>
        <dbReference type="Pfam" id="PF22939"/>
    </source>
</evidence>
<sequence length="352" mass="39330">MARLPGFVVSNSMLQEEIKTEIMAAVDGMFLLARLHLDSLVCMRAPKAIRNALKKLPQGSNAYDSAYDRAMERIKGQVPSARELAEQTIAWITCAKRQLAIPELLHALAVEVSQPDFDEENLSQVADILSVCAGLVTVDEESGTIRLVHYTTQEYFARTRKDWFPDAETAITRACVSYLSFQTFGSGVCRNHSELLDRLDMYEFYEYSACHWGHHAHEALKPCPEVIPFLTCNSKVNASLQMLQREEFRHSQALWRVSSSGLHLAVMFGLEKAVQATNGHLTVVEQLLNAGADPNAKDSSGSSPAYMAALEMEHAIVDELLRRGADPCEYLPYREQEVKSLEMDPPVVVQKP</sequence>
<feature type="domain" description="GPI inositol-deacylase winged helix" evidence="2">
    <location>
        <begin position="81"/>
        <end position="158"/>
    </location>
</feature>
<proteinExistence type="predicted"/>
<keyword evidence="1" id="KW-0040">ANK repeat</keyword>
<feature type="repeat" description="ANK" evidence="1">
    <location>
        <begin position="257"/>
        <end position="299"/>
    </location>
</feature>
<dbReference type="PROSITE" id="PS50088">
    <property type="entry name" value="ANK_REPEAT"/>
    <property type="match status" value="1"/>
</dbReference>
<dbReference type="RefSeq" id="XP_024690324.1">
    <property type="nucleotide sequence ID" value="XM_024840448.1"/>
</dbReference>
<organism evidence="3 4">
    <name type="scientific">Aspergillus campestris (strain IBT 28561)</name>
    <dbReference type="NCBI Taxonomy" id="1392248"/>
    <lineage>
        <taxon>Eukaryota</taxon>
        <taxon>Fungi</taxon>
        <taxon>Dikarya</taxon>
        <taxon>Ascomycota</taxon>
        <taxon>Pezizomycotina</taxon>
        <taxon>Eurotiomycetes</taxon>
        <taxon>Eurotiomycetidae</taxon>
        <taxon>Eurotiales</taxon>
        <taxon>Aspergillaceae</taxon>
        <taxon>Aspergillus</taxon>
        <taxon>Aspergillus subgen. Circumdati</taxon>
    </lineage>
</organism>
<dbReference type="SMART" id="SM00248">
    <property type="entry name" value="ANK"/>
    <property type="match status" value="2"/>
</dbReference>
<dbReference type="EMBL" id="MSFM01000011">
    <property type="protein sequence ID" value="PKY01730.1"/>
    <property type="molecule type" value="Genomic_DNA"/>
</dbReference>
<dbReference type="AlphaFoldDB" id="A0A2I1CVS8"/>
<dbReference type="PANTHER" id="PTHR10039:SF15">
    <property type="entry name" value="NACHT DOMAIN-CONTAINING PROTEIN"/>
    <property type="match status" value="1"/>
</dbReference>
<name>A0A2I1CVS8_ASPC2</name>
<comment type="caution">
    <text evidence="3">The sequence shown here is derived from an EMBL/GenBank/DDBJ whole genome shotgun (WGS) entry which is preliminary data.</text>
</comment>
<evidence type="ECO:0000313" key="4">
    <source>
        <dbReference type="Proteomes" id="UP000234254"/>
    </source>
</evidence>
<dbReference type="InterPro" id="IPR002110">
    <property type="entry name" value="Ankyrin_rpt"/>
</dbReference>
<dbReference type="Proteomes" id="UP000234254">
    <property type="component" value="Unassembled WGS sequence"/>
</dbReference>
<dbReference type="Pfam" id="PF22939">
    <property type="entry name" value="WHD_GPIID"/>
    <property type="match status" value="1"/>
</dbReference>